<evidence type="ECO:0000256" key="1">
    <source>
        <dbReference type="SAM" id="MobiDB-lite"/>
    </source>
</evidence>
<feature type="compositionally biased region" description="Basic residues" evidence="1">
    <location>
        <begin position="70"/>
        <end position="79"/>
    </location>
</feature>
<feature type="region of interest" description="Disordered" evidence="1">
    <location>
        <begin position="44"/>
        <end position="85"/>
    </location>
</feature>
<reference evidence="2 3" key="1">
    <citation type="submission" date="2015-06" db="EMBL/GenBank/DDBJ databases">
        <title>Investigation of pathophysiology for high-risk pregnancy and development of treatment modality based on it.</title>
        <authorList>
            <person name="Kim B.-C."/>
            <person name="Lim S."/>
        </authorList>
    </citation>
    <scope>NUCLEOTIDE SEQUENCE [LARGE SCALE GENOMIC DNA]</scope>
    <source>
        <strain evidence="2 3">AD1-86</strain>
    </source>
</reference>
<dbReference type="STRING" id="1630135.DAD186_13330"/>
<dbReference type="EMBL" id="CP012117">
    <property type="protein sequence ID" value="ANP27883.1"/>
    <property type="molecule type" value="Genomic_DNA"/>
</dbReference>
<evidence type="ECO:0000313" key="2">
    <source>
        <dbReference type="EMBL" id="ANP27883.1"/>
    </source>
</evidence>
<dbReference type="Proteomes" id="UP000092596">
    <property type="component" value="Chromosome"/>
</dbReference>
<accession>A0A1B0ZIX9</accession>
<organism evidence="2 3">
    <name type="scientific">Dermabacter vaginalis</name>
    <dbReference type="NCBI Taxonomy" id="1630135"/>
    <lineage>
        <taxon>Bacteria</taxon>
        <taxon>Bacillati</taxon>
        <taxon>Actinomycetota</taxon>
        <taxon>Actinomycetes</taxon>
        <taxon>Micrococcales</taxon>
        <taxon>Dermabacteraceae</taxon>
        <taxon>Dermabacter</taxon>
    </lineage>
</organism>
<evidence type="ECO:0000313" key="3">
    <source>
        <dbReference type="Proteomes" id="UP000092596"/>
    </source>
</evidence>
<dbReference type="AlphaFoldDB" id="A0A1B0ZIX9"/>
<sequence>MRRPLALGWPEYGTFWLECTRTPWLLAHRTRRGSPTIHTHVRTSFAASQSITRARRRAPRLDNTEPPSNARHKHGKQRKSGTMLP</sequence>
<name>A0A1B0ZIX9_9MICO</name>
<dbReference type="KEGG" id="dva:DAD186_13330"/>
<proteinExistence type="predicted"/>
<gene>
    <name evidence="2" type="ORF">DAD186_13330</name>
</gene>
<protein>
    <submittedName>
        <fullName evidence="2">Uncharacterized protein</fullName>
    </submittedName>
</protein>